<proteinExistence type="predicted"/>
<keyword evidence="1" id="KW-0677">Repeat</keyword>
<dbReference type="InterPro" id="IPR048465">
    <property type="entry name" value="Maestro-like_HEAT"/>
</dbReference>
<dbReference type="Gene3D" id="1.25.10.10">
    <property type="entry name" value="Leucine-rich Repeat Variant"/>
    <property type="match status" value="2"/>
</dbReference>
<dbReference type="InterPro" id="IPR011989">
    <property type="entry name" value="ARM-like"/>
</dbReference>
<dbReference type="RefSeq" id="XP_007442004.2">
    <property type="nucleotide sequence ID" value="XM_007441942.2"/>
</dbReference>
<organism evidence="4 5">
    <name type="scientific">Python bivittatus</name>
    <name type="common">Burmese python</name>
    <name type="synonym">Python molurus bivittatus</name>
    <dbReference type="NCBI Taxonomy" id="176946"/>
    <lineage>
        <taxon>Eukaryota</taxon>
        <taxon>Metazoa</taxon>
        <taxon>Chordata</taxon>
        <taxon>Craniata</taxon>
        <taxon>Vertebrata</taxon>
        <taxon>Euteleostomi</taxon>
        <taxon>Lepidosauria</taxon>
        <taxon>Squamata</taxon>
        <taxon>Bifurcata</taxon>
        <taxon>Unidentata</taxon>
        <taxon>Episquamata</taxon>
        <taxon>Toxicofera</taxon>
        <taxon>Serpentes</taxon>
        <taxon>Henophidia</taxon>
        <taxon>Pythonidae</taxon>
        <taxon>Python</taxon>
    </lineage>
</organism>
<evidence type="ECO:0000256" key="1">
    <source>
        <dbReference type="ARBA" id="ARBA00022737"/>
    </source>
</evidence>
<gene>
    <name evidence="5" type="primary">LOC103067120</name>
</gene>
<name>A0A9F2RBX3_PYTBI</name>
<dbReference type="GO" id="GO:0005737">
    <property type="term" value="C:cytoplasm"/>
    <property type="evidence" value="ECO:0007669"/>
    <property type="project" value="TreeGrafter"/>
</dbReference>
<feature type="domain" description="Maestro-like HEAT-repeats" evidence="2">
    <location>
        <begin position="4"/>
        <end position="159"/>
    </location>
</feature>
<dbReference type="Pfam" id="PF21047">
    <property type="entry name" value="HEAT_Maestro"/>
    <property type="match status" value="1"/>
</dbReference>
<keyword evidence="4" id="KW-1185">Reference proteome</keyword>
<dbReference type="GeneID" id="103067120"/>
<dbReference type="KEGG" id="pbi:103067120"/>
<protein>
    <submittedName>
        <fullName evidence="5">Maestro heat-like repeat-containing protein family member 7</fullName>
    </submittedName>
</protein>
<dbReference type="PANTHER" id="PTHR23120:SF42">
    <property type="entry name" value="MAESTRO HEAT-LIKE REPEAT FAMILY MEMBER 3"/>
    <property type="match status" value="1"/>
</dbReference>
<dbReference type="InterPro" id="IPR016024">
    <property type="entry name" value="ARM-type_fold"/>
</dbReference>
<reference evidence="5" key="1">
    <citation type="submission" date="2025-08" db="UniProtKB">
        <authorList>
            <consortium name="RefSeq"/>
        </authorList>
    </citation>
    <scope>IDENTIFICATION</scope>
    <source>
        <tissue evidence="5">Liver</tissue>
    </source>
</reference>
<dbReference type="OrthoDB" id="1884734at2759"/>
<dbReference type="Pfam" id="PF23227">
    <property type="entry name" value="HEAT_MROH2B_C"/>
    <property type="match status" value="1"/>
</dbReference>
<dbReference type="AlphaFoldDB" id="A0A9F2RBX3"/>
<evidence type="ECO:0000313" key="4">
    <source>
        <dbReference type="Proteomes" id="UP000695026"/>
    </source>
</evidence>
<dbReference type="PANTHER" id="PTHR23120">
    <property type="entry name" value="MAESTRO-RELATED HEAT DOMAIN-CONTAINING"/>
    <property type="match status" value="1"/>
</dbReference>
<accession>A0A9F2RBX3</accession>
<dbReference type="InterPro" id="IPR045206">
    <property type="entry name" value="Maestro_heat-like_prot"/>
</dbReference>
<evidence type="ECO:0000259" key="2">
    <source>
        <dbReference type="Pfam" id="PF21047"/>
    </source>
</evidence>
<dbReference type="SUPFAM" id="SSF48371">
    <property type="entry name" value="ARM repeat"/>
    <property type="match status" value="1"/>
</dbReference>
<evidence type="ECO:0000259" key="3">
    <source>
        <dbReference type="Pfam" id="PF23227"/>
    </source>
</evidence>
<evidence type="ECO:0000313" key="5">
    <source>
        <dbReference type="RefSeq" id="XP_007442004.2"/>
    </source>
</evidence>
<feature type="domain" description="Maestro/Maestro-like HEAT-repeats" evidence="3">
    <location>
        <begin position="349"/>
        <end position="611"/>
    </location>
</feature>
<dbReference type="InterPro" id="IPR055406">
    <property type="entry name" value="HEAT_Maestro"/>
</dbReference>
<dbReference type="OMA" id="KERTIGM"/>
<dbReference type="Proteomes" id="UP000695026">
    <property type="component" value="Unplaced"/>
</dbReference>
<sequence length="646" mass="73576">MEKKRKNKKGNVVKWLREDFFISGPSIFYNNISKVAKAFGEHLSPPQITELVLKAIRSLTHEDKNISQAAGLLLSSFLEECGMDMEELPMIIKEVYSRLPKITDPATKEETLQSVCHLASKRLNGVVDMLLECSVECDNSATQIWRALVADPYSNAKIMRPLLKRLQDEEPISESNMRRNSKSIMPIAATNALSVILSLPEASDALQNKFPNLLIALATQIYFVMGTEKHGSRKTSVASEVLPQSTPLSTAVQALKNLIVCAGYKKEYNALGSVGCWGMLSTPETYFDGILHLVRTLFMFSKLHLKMMFKQANTYLRRPDSKERTIGMAFFTELLYHREIGLFFMKQDILEILHEWLMQPYPTFRAFSIRGLGYLMQHSLENEFLEPVLIPLINCASEQDKNVARESIKTLQYAFRHLDAEIYGYKATTLIPHLLKYFSDEDSELRYSSIVLFGTLLKGVREAQRGIMMEDILRNLVPLFIQLADSCTREVSRNTLNTCASYMNWMDMPKNLFDYEIHASLNNLYLNICQFIALKYKQRFPTMLTQMTSYLKSKNACYREAAAILIACSAQYMKPDVVTAKEVEDAYLALWDLQGDCEASVAKVAVECMEEVFRHCGHRINPILIPSQLLTKIARNISKLSAEKKQ</sequence>